<protein>
    <submittedName>
        <fullName evidence="1">Exo-alpha-sialidase</fullName>
    </submittedName>
</protein>
<evidence type="ECO:0000313" key="1">
    <source>
        <dbReference type="EMBL" id="MPR36313.1"/>
    </source>
</evidence>
<comment type="caution">
    <text evidence="1">The sequence shown here is derived from an EMBL/GenBank/DDBJ whole genome shotgun (WGS) entry which is preliminary data.</text>
</comment>
<dbReference type="Gene3D" id="2.130.10.10">
    <property type="entry name" value="YVTN repeat-like/Quinoprotein amine dehydrogenase"/>
    <property type="match status" value="2"/>
</dbReference>
<dbReference type="AlphaFoldDB" id="A0A7C9FZF2"/>
<dbReference type="Proteomes" id="UP000479293">
    <property type="component" value="Unassembled WGS sequence"/>
</dbReference>
<dbReference type="EMBL" id="WHLY01000002">
    <property type="protein sequence ID" value="MPR36313.1"/>
    <property type="molecule type" value="Genomic_DNA"/>
</dbReference>
<dbReference type="InterPro" id="IPR052025">
    <property type="entry name" value="Xyloglucanase_GH74"/>
</dbReference>
<dbReference type="Pfam" id="PF02012">
    <property type="entry name" value="BNR"/>
    <property type="match status" value="3"/>
</dbReference>
<sequence length="272" mass="29069">MNTLAFLLLFQFASVLDQTLEFTQSSLLPNSQLTQKSDKAVAANIIFKSTDGGQTWQDISAGLPANLQEEGIERNGFVEKDSELYISTENGIYHSQSNATAPYWQKASLISTVSEMLGGTNRLFDGGGAMKSVEANGVLLATSQKGIIRSTDAGETWDLVISEGGVGIAVERIKGGFAAITYNTESETRRVRTSYDGGKTWQPIDAGLPASLSIASIVQVGEDLFCGHPTGIFRSSDQGKTWQLLLPAIGDKVFNLSVSGNVIYAILRSGGC</sequence>
<evidence type="ECO:0000313" key="2">
    <source>
        <dbReference type="Proteomes" id="UP000479293"/>
    </source>
</evidence>
<dbReference type="PANTHER" id="PTHR43739:SF5">
    <property type="entry name" value="EXO-ALPHA-SIALIDASE"/>
    <property type="match status" value="1"/>
</dbReference>
<name>A0A7C9FZF2_9BACT</name>
<dbReference type="SUPFAM" id="SSF50939">
    <property type="entry name" value="Sialidases"/>
    <property type="match status" value="1"/>
</dbReference>
<gene>
    <name evidence="1" type="ORF">GBK04_23955</name>
</gene>
<keyword evidence="2" id="KW-1185">Reference proteome</keyword>
<dbReference type="InterPro" id="IPR002860">
    <property type="entry name" value="BNR_rpt"/>
</dbReference>
<proteinExistence type="predicted"/>
<organism evidence="1 2">
    <name type="scientific">Salmonirosea aquatica</name>
    <dbReference type="NCBI Taxonomy" id="2654236"/>
    <lineage>
        <taxon>Bacteria</taxon>
        <taxon>Pseudomonadati</taxon>
        <taxon>Bacteroidota</taxon>
        <taxon>Cytophagia</taxon>
        <taxon>Cytophagales</taxon>
        <taxon>Spirosomataceae</taxon>
        <taxon>Salmonirosea</taxon>
    </lineage>
</organism>
<dbReference type="CDD" id="cd15482">
    <property type="entry name" value="Sialidase_non-viral"/>
    <property type="match status" value="1"/>
</dbReference>
<dbReference type="GO" id="GO:0010411">
    <property type="term" value="P:xyloglucan metabolic process"/>
    <property type="evidence" value="ECO:0007669"/>
    <property type="project" value="TreeGrafter"/>
</dbReference>
<dbReference type="RefSeq" id="WP_152764102.1">
    <property type="nucleotide sequence ID" value="NZ_WHLY01000002.1"/>
</dbReference>
<reference evidence="1 2" key="1">
    <citation type="submission" date="2019-10" db="EMBL/GenBank/DDBJ databases">
        <title>Draft Genome Sequence of Cytophagaceae sp. SJW1-29.</title>
        <authorList>
            <person name="Choi A."/>
        </authorList>
    </citation>
    <scope>NUCLEOTIDE SEQUENCE [LARGE SCALE GENOMIC DNA]</scope>
    <source>
        <strain evidence="1 2">SJW1-29</strain>
    </source>
</reference>
<dbReference type="InterPro" id="IPR015943">
    <property type="entry name" value="WD40/YVTN_repeat-like_dom_sf"/>
</dbReference>
<dbReference type="InterPro" id="IPR036278">
    <property type="entry name" value="Sialidase_sf"/>
</dbReference>
<dbReference type="PANTHER" id="PTHR43739">
    <property type="entry name" value="XYLOGLUCANASE (EUROFUNG)"/>
    <property type="match status" value="1"/>
</dbReference>
<accession>A0A7C9FZF2</accession>